<dbReference type="EMBL" id="CM037152">
    <property type="protein sequence ID" value="KAH7836148.1"/>
    <property type="molecule type" value="Genomic_DNA"/>
</dbReference>
<proteinExistence type="predicted"/>
<sequence>MTTERKTPTKHHHHPLETLQDPPQPLPSSTTSTTSTTISILLTVCLFSLLLFLSLSSSSSSSSSSLPHLDPRLFPPHRLLIHPDPSSPPSPPSIAYFISGSAKDSGRILRLLLSVYHPKNQYLLHLDLSAAQADRDFLARIVHSLPVFRAAQNVNVIGKSDFAYKKGSSPLSSVLHGASILLRVDPNWDWFINLNAADYPLVTQDDLLHILSYLPRDLNFVNHSSYIGWRESRKLRPIIVDPGLYLVEKNAMFYATQKRELPDAFQLFMGSPSVVLSREVLESSIVGTENLPRTLLMYLSNTPSSASVYFPTLLCNSQRFKRKVINHSLKYSSFDDKKQPRHLKSEDFDNLIASGAAFGSPFLPDDPVLDRIDKEILSRSSGKPVPGGWCLGEFELNNTCDVWGDANVLRPGPGARRLENFAVELLSNGTFGSHQCVVNDLPI</sequence>
<name>A0ACB7X618_9ERIC</name>
<evidence type="ECO:0000313" key="1">
    <source>
        <dbReference type="EMBL" id="KAH7836148.1"/>
    </source>
</evidence>
<protein>
    <submittedName>
        <fullName evidence="1">Uncharacterized protein</fullName>
    </submittedName>
</protein>
<keyword evidence="2" id="KW-1185">Reference proteome</keyword>
<comment type="caution">
    <text evidence="1">The sequence shown here is derived from an EMBL/GenBank/DDBJ whole genome shotgun (WGS) entry which is preliminary data.</text>
</comment>
<dbReference type="Proteomes" id="UP000828048">
    <property type="component" value="Chromosome 2"/>
</dbReference>
<organism evidence="1 2">
    <name type="scientific">Vaccinium darrowii</name>
    <dbReference type="NCBI Taxonomy" id="229202"/>
    <lineage>
        <taxon>Eukaryota</taxon>
        <taxon>Viridiplantae</taxon>
        <taxon>Streptophyta</taxon>
        <taxon>Embryophyta</taxon>
        <taxon>Tracheophyta</taxon>
        <taxon>Spermatophyta</taxon>
        <taxon>Magnoliopsida</taxon>
        <taxon>eudicotyledons</taxon>
        <taxon>Gunneridae</taxon>
        <taxon>Pentapetalae</taxon>
        <taxon>asterids</taxon>
        <taxon>Ericales</taxon>
        <taxon>Ericaceae</taxon>
        <taxon>Vaccinioideae</taxon>
        <taxon>Vaccinieae</taxon>
        <taxon>Vaccinium</taxon>
    </lineage>
</organism>
<gene>
    <name evidence="1" type="ORF">Vadar_033149</name>
</gene>
<reference evidence="1 2" key="1">
    <citation type="journal article" date="2021" name="Hortic Res">
        <title>High-quality reference genome and annotation aids understanding of berry development for evergreen blueberry (Vaccinium darrowii).</title>
        <authorList>
            <person name="Yu J."/>
            <person name="Hulse-Kemp A.M."/>
            <person name="Babiker E."/>
            <person name="Staton M."/>
        </authorList>
    </citation>
    <scope>NUCLEOTIDE SEQUENCE [LARGE SCALE GENOMIC DNA]</scope>
    <source>
        <strain evidence="2">cv. NJ 8807/NJ 8810</strain>
        <tissue evidence="1">Young leaf</tissue>
    </source>
</reference>
<accession>A0ACB7X618</accession>
<evidence type="ECO:0000313" key="2">
    <source>
        <dbReference type="Proteomes" id="UP000828048"/>
    </source>
</evidence>